<dbReference type="EMBL" id="JBHUMA010000009">
    <property type="protein sequence ID" value="MFD2600359.1"/>
    <property type="molecule type" value="Genomic_DNA"/>
</dbReference>
<reference evidence="4" key="1">
    <citation type="journal article" date="2019" name="Int. J. Syst. Evol. Microbiol.">
        <title>The Global Catalogue of Microorganisms (GCM) 10K type strain sequencing project: providing services to taxonomists for standard genome sequencing and annotation.</title>
        <authorList>
            <consortium name="The Broad Institute Genomics Platform"/>
            <consortium name="The Broad Institute Genome Sequencing Center for Infectious Disease"/>
            <person name="Wu L."/>
            <person name="Ma J."/>
        </authorList>
    </citation>
    <scope>NUCLEOTIDE SEQUENCE [LARGE SCALE GENOMIC DNA]</scope>
    <source>
        <strain evidence="4">KCTC 42248</strain>
    </source>
</reference>
<keyword evidence="4" id="KW-1185">Reference proteome</keyword>
<evidence type="ECO:0000256" key="1">
    <source>
        <dbReference type="SAM" id="MobiDB-lite"/>
    </source>
</evidence>
<dbReference type="SUPFAM" id="SSF50952">
    <property type="entry name" value="Soluble quinoprotein glucose dehydrogenase"/>
    <property type="match status" value="1"/>
</dbReference>
<dbReference type="Proteomes" id="UP001597393">
    <property type="component" value="Unassembled WGS sequence"/>
</dbReference>
<feature type="domain" description="Pyrroloquinoline quinone-dependent pyranose dehydrogenase beta-propeller" evidence="2">
    <location>
        <begin position="333"/>
        <end position="436"/>
    </location>
</feature>
<gene>
    <name evidence="3" type="ORF">ACFSQ3_15500</name>
</gene>
<dbReference type="Gene3D" id="2.120.10.30">
    <property type="entry name" value="TolB, C-terminal domain"/>
    <property type="match status" value="1"/>
</dbReference>
<dbReference type="InterPro" id="IPR054539">
    <property type="entry name" value="Beta-prop_PDH"/>
</dbReference>
<evidence type="ECO:0000313" key="4">
    <source>
        <dbReference type="Proteomes" id="UP001597393"/>
    </source>
</evidence>
<evidence type="ECO:0000259" key="2">
    <source>
        <dbReference type="Pfam" id="PF22807"/>
    </source>
</evidence>
<feature type="region of interest" description="Disordered" evidence="1">
    <location>
        <begin position="25"/>
        <end position="51"/>
    </location>
</feature>
<dbReference type="PANTHER" id="PTHR19328">
    <property type="entry name" value="HEDGEHOG-INTERACTING PROTEIN"/>
    <property type="match status" value="1"/>
</dbReference>
<proteinExistence type="predicted"/>
<accession>A0ABW5NQK4</accession>
<organism evidence="3 4">
    <name type="scientific">Sphingobacterium corticis</name>
    <dbReference type="NCBI Taxonomy" id="1812823"/>
    <lineage>
        <taxon>Bacteria</taxon>
        <taxon>Pseudomonadati</taxon>
        <taxon>Bacteroidota</taxon>
        <taxon>Sphingobacteriia</taxon>
        <taxon>Sphingobacteriales</taxon>
        <taxon>Sphingobacteriaceae</taxon>
        <taxon>Sphingobacterium</taxon>
    </lineage>
</organism>
<dbReference type="InterPro" id="IPR011042">
    <property type="entry name" value="6-blade_b-propeller_TolB-like"/>
</dbReference>
<dbReference type="Pfam" id="PF22807">
    <property type="entry name" value="TrAA12"/>
    <property type="match status" value="2"/>
</dbReference>
<evidence type="ECO:0000313" key="3">
    <source>
        <dbReference type="EMBL" id="MFD2600359.1"/>
    </source>
</evidence>
<protein>
    <submittedName>
        <fullName evidence="3">PQQ-dependent sugar dehydrogenase</fullName>
    </submittedName>
</protein>
<dbReference type="RefSeq" id="WP_380870498.1">
    <property type="nucleotide sequence ID" value="NZ_JBHUMA010000009.1"/>
</dbReference>
<dbReference type="PANTHER" id="PTHR19328:SF55">
    <property type="entry name" value="BLR6566 PROTEIN"/>
    <property type="match status" value="1"/>
</dbReference>
<name>A0ABW5NQK4_9SPHI</name>
<feature type="domain" description="Pyrroloquinoline quinone-dependent pyranose dehydrogenase beta-propeller" evidence="2">
    <location>
        <begin position="76"/>
        <end position="290"/>
    </location>
</feature>
<comment type="caution">
    <text evidence="3">The sequence shown here is derived from an EMBL/GenBank/DDBJ whole genome shotgun (WGS) entry which is preliminary data.</text>
</comment>
<dbReference type="PROSITE" id="PS51257">
    <property type="entry name" value="PROKAR_LIPOPROTEIN"/>
    <property type="match status" value="1"/>
</dbReference>
<feature type="compositionally biased region" description="Basic and acidic residues" evidence="1">
    <location>
        <begin position="28"/>
        <end position="37"/>
    </location>
</feature>
<sequence>MNKLSNNISFAAIALAISFASCNNSNNTDKKDSESSKQDSSSMEYGSDISVQEPLATEPIDKYAKIVGWDEGEMPQAPAGYKVVKFAEGLNSPRNIYVAANGDIFVAQARTPSEGKSAEKVAARNLNKDANPNEVLLFKDNDGDGKADEQTTFLKDLNLPYGMLILGDYFYVANTDALVRYPYNAKQGKLTSTNGKSIVKLPAGGYNNHWTRNIITNKAQDKILISVGSGSNVGENGMEHEVRRANILEVNPDGSGERVYASGIRNPVGMDWESNSGKLWTAVNERDQLGDELVPDYITSVQSEKFYGWPYYYWGMHIDPRWKDKMPKDLAKSITPDYAVGAHTASLGLAFNKAPNFETGVFIGQHGSWNRSEFVGYKVAFVPFEDGKPSGKMQDFLTGFIANKEKGEVHGRPVGIAFTKNYMLVADDAANVIWAVVPDRSN</sequence>
<dbReference type="InterPro" id="IPR011041">
    <property type="entry name" value="Quinoprot_gluc/sorb_DH_b-prop"/>
</dbReference>